<comment type="similarity">
    <text evidence="1">Belongs to the cytidine and deoxycytidylate deaminase family. ADAT2 subfamily.</text>
</comment>
<name>A0ABQ0A0H8_9GAMM</name>
<dbReference type="Pfam" id="PF00383">
    <property type="entry name" value="dCMP_cyt_deam_1"/>
    <property type="match status" value="1"/>
</dbReference>
<keyword evidence="3 8" id="KW-0819">tRNA processing</keyword>
<keyword evidence="11" id="KW-1185">Reference proteome</keyword>
<reference evidence="10 11" key="1">
    <citation type="submission" date="2024-04" db="EMBL/GenBank/DDBJ databases">
        <title>Draft genome sequence of Thalassolituus maritimus NBRC 116585.</title>
        <authorList>
            <person name="Miyakawa T."/>
            <person name="Kusuya Y."/>
            <person name="Miura T."/>
        </authorList>
    </citation>
    <scope>NUCLEOTIDE SEQUENCE [LARGE SCALE GENOMIC DNA]</scope>
    <source>
        <strain evidence="10 11">5NW40-0001</strain>
    </source>
</reference>
<accession>A0ABQ0A0H8</accession>
<keyword evidence="5 8" id="KW-0378">Hydrolase</keyword>
<proteinExistence type="inferred from homology"/>
<sequence>MTIDALYGCEVLDDDAGMAYALQLAEIAAANGEVPVGAVLVSDNRIIGVGANAPISTLDPTAHAEIVAIRDAAKRIGNYRLSGTTLYVTVEPCSMCSGAIVHSRVARVVYGTTEPKAGVVDSAERFFEKPWLNWKVDTHGGVQAETCSAIMTAFFAERRAGKKRLKKASPPQD</sequence>
<dbReference type="PROSITE" id="PS00903">
    <property type="entry name" value="CYT_DCMP_DEAMINASES_1"/>
    <property type="match status" value="1"/>
</dbReference>
<evidence type="ECO:0000259" key="9">
    <source>
        <dbReference type="PROSITE" id="PS51747"/>
    </source>
</evidence>
<evidence type="ECO:0000256" key="5">
    <source>
        <dbReference type="ARBA" id="ARBA00022801"/>
    </source>
</evidence>
<dbReference type="Gene3D" id="3.40.140.10">
    <property type="entry name" value="Cytidine Deaminase, domain 2"/>
    <property type="match status" value="1"/>
</dbReference>
<evidence type="ECO:0000256" key="7">
    <source>
        <dbReference type="ARBA" id="ARBA00048045"/>
    </source>
</evidence>
<feature type="binding site" evidence="8">
    <location>
        <position position="63"/>
    </location>
    <ligand>
        <name>Zn(2+)</name>
        <dbReference type="ChEBI" id="CHEBI:29105"/>
        <note>catalytic</note>
    </ligand>
</feature>
<comment type="subunit">
    <text evidence="2 8">Homodimer.</text>
</comment>
<dbReference type="NCBIfam" id="NF008113">
    <property type="entry name" value="PRK10860.1"/>
    <property type="match status" value="1"/>
</dbReference>
<dbReference type="PROSITE" id="PS51747">
    <property type="entry name" value="CYT_DCMP_DEAMINASES_2"/>
    <property type="match status" value="1"/>
</dbReference>
<organism evidence="10 11">
    <name type="scientific">Thalassolituus maritimus</name>
    <dbReference type="NCBI Taxonomy" id="484498"/>
    <lineage>
        <taxon>Bacteria</taxon>
        <taxon>Pseudomonadati</taxon>
        <taxon>Pseudomonadota</taxon>
        <taxon>Gammaproteobacteria</taxon>
        <taxon>Oceanospirillales</taxon>
        <taxon>Oceanospirillaceae</taxon>
        <taxon>Thalassolituus</taxon>
    </lineage>
</organism>
<protein>
    <recommendedName>
        <fullName evidence="8">tRNA-specific adenosine deaminase</fullName>
        <ecNumber evidence="8">3.5.4.33</ecNumber>
    </recommendedName>
</protein>
<comment type="caution">
    <text evidence="10">The sequence shown here is derived from an EMBL/GenBank/DDBJ whole genome shotgun (WGS) entry which is preliminary data.</text>
</comment>
<feature type="binding site" evidence="8">
    <location>
        <position position="96"/>
    </location>
    <ligand>
        <name>Zn(2+)</name>
        <dbReference type="ChEBI" id="CHEBI:29105"/>
        <note>catalytic</note>
    </ligand>
</feature>
<evidence type="ECO:0000313" key="11">
    <source>
        <dbReference type="Proteomes" id="UP001481413"/>
    </source>
</evidence>
<evidence type="ECO:0000256" key="8">
    <source>
        <dbReference type="HAMAP-Rule" id="MF_00972"/>
    </source>
</evidence>
<evidence type="ECO:0000256" key="2">
    <source>
        <dbReference type="ARBA" id="ARBA00011738"/>
    </source>
</evidence>
<feature type="active site" description="Proton donor" evidence="8">
    <location>
        <position position="65"/>
    </location>
</feature>
<dbReference type="CDD" id="cd01285">
    <property type="entry name" value="nucleoside_deaminase"/>
    <property type="match status" value="1"/>
</dbReference>
<evidence type="ECO:0000256" key="3">
    <source>
        <dbReference type="ARBA" id="ARBA00022694"/>
    </source>
</evidence>
<feature type="domain" description="CMP/dCMP-type deaminase" evidence="9">
    <location>
        <begin position="12"/>
        <end position="121"/>
    </location>
</feature>
<dbReference type="HAMAP" id="MF_00972">
    <property type="entry name" value="tRNA_aden_deaminase"/>
    <property type="match status" value="1"/>
</dbReference>
<comment type="cofactor">
    <cofactor evidence="8">
        <name>Zn(2+)</name>
        <dbReference type="ChEBI" id="CHEBI:29105"/>
    </cofactor>
    <text evidence="8">Binds 1 zinc ion per subunit.</text>
</comment>
<dbReference type="InterPro" id="IPR016192">
    <property type="entry name" value="APOBEC/CMP_deaminase_Zn-bd"/>
</dbReference>
<dbReference type="InterPro" id="IPR016193">
    <property type="entry name" value="Cytidine_deaminase-like"/>
</dbReference>
<dbReference type="EC" id="3.5.4.33" evidence="8"/>
<keyword evidence="6 8" id="KW-0862">Zinc</keyword>
<dbReference type="PANTHER" id="PTHR11079">
    <property type="entry name" value="CYTOSINE DEAMINASE FAMILY MEMBER"/>
    <property type="match status" value="1"/>
</dbReference>
<dbReference type="PANTHER" id="PTHR11079:SF202">
    <property type="entry name" value="TRNA-SPECIFIC ADENOSINE DEAMINASE"/>
    <property type="match status" value="1"/>
</dbReference>
<dbReference type="Proteomes" id="UP001481413">
    <property type="component" value="Unassembled WGS sequence"/>
</dbReference>
<comment type="function">
    <text evidence="8">Catalyzes the deamination of adenosine to inosine at the wobble position 34 of tRNA(Arg2).</text>
</comment>
<evidence type="ECO:0000256" key="6">
    <source>
        <dbReference type="ARBA" id="ARBA00022833"/>
    </source>
</evidence>
<evidence type="ECO:0000256" key="4">
    <source>
        <dbReference type="ARBA" id="ARBA00022723"/>
    </source>
</evidence>
<comment type="catalytic activity">
    <reaction evidence="7 8">
        <text>adenosine(34) in tRNA + H2O + H(+) = inosine(34) in tRNA + NH4(+)</text>
        <dbReference type="Rhea" id="RHEA:43168"/>
        <dbReference type="Rhea" id="RHEA-COMP:10373"/>
        <dbReference type="Rhea" id="RHEA-COMP:10374"/>
        <dbReference type="ChEBI" id="CHEBI:15377"/>
        <dbReference type="ChEBI" id="CHEBI:15378"/>
        <dbReference type="ChEBI" id="CHEBI:28938"/>
        <dbReference type="ChEBI" id="CHEBI:74411"/>
        <dbReference type="ChEBI" id="CHEBI:82852"/>
        <dbReference type="EC" id="3.5.4.33"/>
    </reaction>
</comment>
<dbReference type="SUPFAM" id="SSF53927">
    <property type="entry name" value="Cytidine deaminase-like"/>
    <property type="match status" value="1"/>
</dbReference>
<keyword evidence="4 8" id="KW-0479">Metal-binding</keyword>
<gene>
    <name evidence="8 10" type="primary">tadA</name>
    <name evidence="10" type="ORF">NBRC116585_20100</name>
</gene>
<dbReference type="EMBL" id="BAABWH010000005">
    <property type="protein sequence ID" value="GAA6145892.1"/>
    <property type="molecule type" value="Genomic_DNA"/>
</dbReference>
<dbReference type="InterPro" id="IPR002125">
    <property type="entry name" value="CMP_dCMP_dom"/>
</dbReference>
<feature type="binding site" evidence="8">
    <location>
        <position position="93"/>
    </location>
    <ligand>
        <name>Zn(2+)</name>
        <dbReference type="ChEBI" id="CHEBI:29105"/>
        <note>catalytic</note>
    </ligand>
</feature>
<dbReference type="InterPro" id="IPR028883">
    <property type="entry name" value="tRNA_aden_deaminase"/>
</dbReference>
<evidence type="ECO:0000256" key="1">
    <source>
        <dbReference type="ARBA" id="ARBA00010669"/>
    </source>
</evidence>
<evidence type="ECO:0000313" key="10">
    <source>
        <dbReference type="EMBL" id="GAA6145892.1"/>
    </source>
</evidence>